<sequence length="691" mass="78164">MNELSSVFDVNPPSRQETLQLLVVEDSLDDYTLIRYELSRLSQPFYSEQVDNRAALVSALQRQRWDIVISDHNLPQLNSGMVLQLLRQYAPATPMLLVTGQLEADSASAILHLTLEGVDDYVFKHHLARLVPSINRSLRVRQAQQALEQSLQQLQTLVSAAPLGIIGCDQNGVVQLWNDRATSILGYPASSMLGSSIHNVAADDPRFLLLGRLDGLYRDLSINQPNGQLQAIIDKPDGGLLDIEIHTALLSPHSAPDAQDLSKPNQLQRDHGMVAIIQDVTDLHVIRAAQRESETRMSAISGNLPGVILQMLYKDSPQIHERDVFITQMSQRAVDIFQRPATDFYQNPRLLLQFLDQEERNSLLYELNRCHTEQRVIRWEGKLNLNHMPEHAEEGVRWIYLSASPRSKTQSNQVSDQYSEWDGIILDVTAQKALDLQIRQSQAELRELAANMEKVKEEERAYVAREVHDDIGGTLSKLKADVALLKKALQPSNRILDMEAIFERLQDMDHLLDHTVEGTRRIARALRPGILDYGVIPALEWQASDFSQRTSIKAQFICNQEEVALDDEQSTAVFRIVQESLTNILKYAQATEVFIEVFVGNADINIEVRDNGCGFEIERIDKRQSFGLRGMRERAAMLGGWLEISSSPINQGEVRGTEALHGTTVMLSIPRQRRIERRKRPRLPEPSETDE</sequence>
<dbReference type="GO" id="GO:0016020">
    <property type="term" value="C:membrane"/>
    <property type="evidence" value="ECO:0007669"/>
    <property type="project" value="InterPro"/>
</dbReference>
<gene>
    <name evidence="8" type="ORF">DU000_12400</name>
</gene>
<keyword evidence="1" id="KW-0808">Transferase</keyword>
<organism evidence="8 9">
    <name type="scientific">Parvibium lacunae</name>
    <dbReference type="NCBI Taxonomy" id="1888893"/>
    <lineage>
        <taxon>Bacteria</taxon>
        <taxon>Pseudomonadati</taxon>
        <taxon>Pseudomonadota</taxon>
        <taxon>Betaproteobacteria</taxon>
        <taxon>Burkholderiales</taxon>
        <taxon>Alcaligenaceae</taxon>
        <taxon>Parvibium</taxon>
    </lineage>
</organism>
<accession>A0A368L052</accession>
<dbReference type="Pfam" id="PF07730">
    <property type="entry name" value="HisKA_3"/>
    <property type="match status" value="1"/>
</dbReference>
<evidence type="ECO:0000256" key="3">
    <source>
        <dbReference type="ARBA" id="ARBA00023012"/>
    </source>
</evidence>
<name>A0A368L052_9BURK</name>
<dbReference type="PANTHER" id="PTHR24421">
    <property type="entry name" value="NITRATE/NITRITE SENSOR PROTEIN NARX-RELATED"/>
    <property type="match status" value="1"/>
</dbReference>
<dbReference type="InterPro" id="IPR036890">
    <property type="entry name" value="HATPase_C_sf"/>
</dbReference>
<dbReference type="GO" id="GO:0046983">
    <property type="term" value="F:protein dimerization activity"/>
    <property type="evidence" value="ECO:0007669"/>
    <property type="project" value="InterPro"/>
</dbReference>
<dbReference type="OrthoDB" id="9792869at2"/>
<dbReference type="SMART" id="SM00091">
    <property type="entry name" value="PAS"/>
    <property type="match status" value="1"/>
</dbReference>
<proteinExistence type="predicted"/>
<dbReference type="GO" id="GO:0000155">
    <property type="term" value="F:phosphorelay sensor kinase activity"/>
    <property type="evidence" value="ECO:0007669"/>
    <property type="project" value="InterPro"/>
</dbReference>
<keyword evidence="4" id="KW-0597">Phosphoprotein</keyword>
<evidence type="ECO:0000256" key="1">
    <source>
        <dbReference type="ARBA" id="ARBA00022679"/>
    </source>
</evidence>
<dbReference type="InterPro" id="IPR003594">
    <property type="entry name" value="HATPase_dom"/>
</dbReference>
<dbReference type="GO" id="GO:0006355">
    <property type="term" value="P:regulation of DNA-templated transcription"/>
    <property type="evidence" value="ECO:0007669"/>
    <property type="project" value="InterPro"/>
</dbReference>
<dbReference type="CDD" id="cd16917">
    <property type="entry name" value="HATPase_UhpB-NarQ-NarX-like"/>
    <property type="match status" value="1"/>
</dbReference>
<dbReference type="SUPFAM" id="SSF55785">
    <property type="entry name" value="PYP-like sensor domain (PAS domain)"/>
    <property type="match status" value="1"/>
</dbReference>
<evidence type="ECO:0000259" key="7">
    <source>
        <dbReference type="PROSITE" id="PS50112"/>
    </source>
</evidence>
<dbReference type="InterPro" id="IPR011712">
    <property type="entry name" value="Sig_transdc_His_kin_sub3_dim/P"/>
</dbReference>
<dbReference type="Gene3D" id="3.30.565.10">
    <property type="entry name" value="Histidine kinase-like ATPase, C-terminal domain"/>
    <property type="match status" value="1"/>
</dbReference>
<dbReference type="SUPFAM" id="SSF55874">
    <property type="entry name" value="ATPase domain of HSP90 chaperone/DNA topoisomerase II/histidine kinase"/>
    <property type="match status" value="1"/>
</dbReference>
<keyword evidence="2" id="KW-0418">Kinase</keyword>
<dbReference type="Gene3D" id="3.40.50.2300">
    <property type="match status" value="1"/>
</dbReference>
<dbReference type="Gene3D" id="1.20.5.1930">
    <property type="match status" value="1"/>
</dbReference>
<keyword evidence="3" id="KW-0902">Two-component regulatory system</keyword>
<evidence type="ECO:0000256" key="4">
    <source>
        <dbReference type="PROSITE-ProRule" id="PRU00169"/>
    </source>
</evidence>
<reference evidence="8 9" key="1">
    <citation type="journal article" date="2018" name="Int. J. Syst. Evol. Microbiol.">
        <title>Parvibium lacunae gen. nov., sp. nov., a new member of the family Alcaligenaceae isolated from a freshwater pond.</title>
        <authorList>
            <person name="Chen W.M."/>
            <person name="Xie P.B."/>
            <person name="Hsu M.Y."/>
            <person name="Sheu S.Y."/>
        </authorList>
    </citation>
    <scope>NUCLEOTIDE SEQUENCE [LARGE SCALE GENOMIC DNA]</scope>
    <source>
        <strain evidence="8 9">KMB9</strain>
    </source>
</reference>
<keyword evidence="5" id="KW-0175">Coiled coil</keyword>
<dbReference type="Gene3D" id="3.30.450.20">
    <property type="entry name" value="PAS domain"/>
    <property type="match status" value="2"/>
</dbReference>
<dbReference type="InterPro" id="IPR011006">
    <property type="entry name" value="CheY-like_superfamily"/>
</dbReference>
<dbReference type="SMART" id="SM00448">
    <property type="entry name" value="REC"/>
    <property type="match status" value="1"/>
</dbReference>
<dbReference type="Pfam" id="PF02518">
    <property type="entry name" value="HATPase_c"/>
    <property type="match status" value="1"/>
</dbReference>
<dbReference type="InterPro" id="IPR013767">
    <property type="entry name" value="PAS_fold"/>
</dbReference>
<dbReference type="InterPro" id="IPR000014">
    <property type="entry name" value="PAS"/>
</dbReference>
<dbReference type="PROSITE" id="PS50112">
    <property type="entry name" value="PAS"/>
    <property type="match status" value="1"/>
</dbReference>
<feature type="modified residue" description="4-aspartylphosphate" evidence="4">
    <location>
        <position position="71"/>
    </location>
</feature>
<dbReference type="InterPro" id="IPR001789">
    <property type="entry name" value="Sig_transdc_resp-reg_receiver"/>
</dbReference>
<evidence type="ECO:0000256" key="5">
    <source>
        <dbReference type="SAM" id="Coils"/>
    </source>
</evidence>
<dbReference type="SUPFAM" id="SSF52172">
    <property type="entry name" value="CheY-like"/>
    <property type="match status" value="1"/>
</dbReference>
<dbReference type="PROSITE" id="PS50110">
    <property type="entry name" value="RESPONSE_REGULATORY"/>
    <property type="match status" value="1"/>
</dbReference>
<dbReference type="SMART" id="SM00387">
    <property type="entry name" value="HATPase_c"/>
    <property type="match status" value="1"/>
</dbReference>
<dbReference type="CDD" id="cd00130">
    <property type="entry name" value="PAS"/>
    <property type="match status" value="1"/>
</dbReference>
<dbReference type="Pfam" id="PF00989">
    <property type="entry name" value="PAS"/>
    <property type="match status" value="1"/>
</dbReference>
<keyword evidence="9" id="KW-1185">Reference proteome</keyword>
<evidence type="ECO:0000313" key="9">
    <source>
        <dbReference type="Proteomes" id="UP000252357"/>
    </source>
</evidence>
<dbReference type="NCBIfam" id="TIGR00229">
    <property type="entry name" value="sensory_box"/>
    <property type="match status" value="1"/>
</dbReference>
<dbReference type="PANTHER" id="PTHR24421:SF59">
    <property type="entry name" value="OXYGEN SENSOR HISTIDINE KINASE NREB"/>
    <property type="match status" value="1"/>
</dbReference>
<dbReference type="InterPro" id="IPR035965">
    <property type="entry name" value="PAS-like_dom_sf"/>
</dbReference>
<evidence type="ECO:0000313" key="8">
    <source>
        <dbReference type="EMBL" id="RCS56449.1"/>
    </source>
</evidence>
<feature type="domain" description="PAS" evidence="7">
    <location>
        <begin position="150"/>
        <end position="196"/>
    </location>
</feature>
<feature type="coiled-coil region" evidence="5">
    <location>
        <begin position="431"/>
        <end position="465"/>
    </location>
</feature>
<evidence type="ECO:0000256" key="2">
    <source>
        <dbReference type="ARBA" id="ARBA00022777"/>
    </source>
</evidence>
<dbReference type="CDD" id="cd00156">
    <property type="entry name" value="REC"/>
    <property type="match status" value="1"/>
</dbReference>
<feature type="domain" description="Response regulatory" evidence="6">
    <location>
        <begin position="20"/>
        <end position="139"/>
    </location>
</feature>
<protein>
    <submittedName>
        <fullName evidence="8">PAS domain-containing protein</fullName>
    </submittedName>
</protein>
<dbReference type="Pfam" id="PF00072">
    <property type="entry name" value="Response_reg"/>
    <property type="match status" value="1"/>
</dbReference>
<evidence type="ECO:0000259" key="6">
    <source>
        <dbReference type="PROSITE" id="PS50110"/>
    </source>
</evidence>
<dbReference type="Proteomes" id="UP000252357">
    <property type="component" value="Unassembled WGS sequence"/>
</dbReference>
<dbReference type="InterPro" id="IPR050482">
    <property type="entry name" value="Sensor_HK_TwoCompSys"/>
</dbReference>
<dbReference type="EMBL" id="QPGB01000008">
    <property type="protein sequence ID" value="RCS56449.1"/>
    <property type="molecule type" value="Genomic_DNA"/>
</dbReference>
<dbReference type="RefSeq" id="WP_114403734.1">
    <property type="nucleotide sequence ID" value="NZ_QPGB01000008.1"/>
</dbReference>
<dbReference type="AlphaFoldDB" id="A0A368L052"/>
<comment type="caution">
    <text evidence="8">The sequence shown here is derived from an EMBL/GenBank/DDBJ whole genome shotgun (WGS) entry which is preliminary data.</text>
</comment>